<dbReference type="Pfam" id="PF20695">
    <property type="entry name" value="UbiD_N"/>
    <property type="match status" value="1"/>
</dbReference>
<dbReference type="GO" id="GO:0016829">
    <property type="term" value="F:lyase activity"/>
    <property type="evidence" value="ECO:0007669"/>
    <property type="project" value="UniProtKB-KW"/>
</dbReference>
<feature type="domain" description="3-octaprenyl-4-hydroxybenzoate carboxy-lyase-like Rift-related" evidence="1">
    <location>
        <begin position="120"/>
        <end position="330"/>
    </location>
</feature>
<feature type="domain" description="3-octaprenyl-4-hydroxybenzoate carboxy-lyase-like N-terminal" evidence="2">
    <location>
        <begin position="29"/>
        <end position="102"/>
    </location>
</feature>
<reference evidence="4 5" key="1">
    <citation type="submission" date="2024-07" db="EMBL/GenBank/DDBJ databases">
        <title>Uliginosibacterium paludis KCTC:42655.</title>
        <authorList>
            <person name="Kim M.K."/>
        </authorList>
    </citation>
    <scope>NUCLEOTIDE SEQUENCE [LARGE SCALE GENOMIC DNA]</scope>
    <source>
        <strain evidence="4 5">KCTC 42655</strain>
    </source>
</reference>
<organism evidence="4 5">
    <name type="scientific">Uliginosibacterium paludis</name>
    <dbReference type="NCBI Taxonomy" id="1615952"/>
    <lineage>
        <taxon>Bacteria</taxon>
        <taxon>Pseudomonadati</taxon>
        <taxon>Pseudomonadota</taxon>
        <taxon>Betaproteobacteria</taxon>
        <taxon>Rhodocyclales</taxon>
        <taxon>Zoogloeaceae</taxon>
        <taxon>Uliginosibacterium</taxon>
    </lineage>
</organism>
<protein>
    <submittedName>
        <fullName evidence="4">UbiD family decarboxylase</fullName>
        <ecNumber evidence="4">4.1.1.-</ecNumber>
    </submittedName>
</protein>
<accession>A0ABV2CPX3</accession>
<feature type="domain" description="3-octaprenyl-4-hydroxybenzoate carboxy-lyase-like C-terminal" evidence="3">
    <location>
        <begin position="337"/>
        <end position="471"/>
    </location>
</feature>
<dbReference type="PANTHER" id="PTHR30108">
    <property type="entry name" value="3-OCTAPRENYL-4-HYDROXYBENZOATE CARBOXY-LYASE-RELATED"/>
    <property type="match status" value="1"/>
</dbReference>
<dbReference type="Gene3D" id="3.40.1670.10">
    <property type="entry name" value="UbiD C-terminal domain-like"/>
    <property type="match status" value="1"/>
</dbReference>
<evidence type="ECO:0000259" key="1">
    <source>
        <dbReference type="Pfam" id="PF01977"/>
    </source>
</evidence>
<name>A0ABV2CPX3_9RHOO</name>
<dbReference type="RefSeq" id="WP_345923347.1">
    <property type="nucleotide sequence ID" value="NZ_JBDIVF010000001.1"/>
</dbReference>
<dbReference type="Pfam" id="PF01977">
    <property type="entry name" value="UbiD"/>
    <property type="match status" value="1"/>
</dbReference>
<dbReference type="PANTHER" id="PTHR30108:SF17">
    <property type="entry name" value="FERULIC ACID DECARBOXYLASE 1"/>
    <property type="match status" value="1"/>
</dbReference>
<evidence type="ECO:0000313" key="5">
    <source>
        <dbReference type="Proteomes" id="UP001548590"/>
    </source>
</evidence>
<gene>
    <name evidence="4" type="ORF">ABVT11_09055</name>
</gene>
<dbReference type="InterPro" id="IPR049383">
    <property type="entry name" value="UbiD-like_N"/>
</dbReference>
<dbReference type="SUPFAM" id="SSF143968">
    <property type="entry name" value="UbiD C-terminal domain-like"/>
    <property type="match status" value="1"/>
</dbReference>
<dbReference type="InterPro" id="IPR049381">
    <property type="entry name" value="UbiD-like_C"/>
</dbReference>
<dbReference type="SUPFAM" id="SSF50475">
    <property type="entry name" value="FMN-binding split barrel"/>
    <property type="match status" value="1"/>
</dbReference>
<evidence type="ECO:0000313" key="4">
    <source>
        <dbReference type="EMBL" id="MET1489973.1"/>
    </source>
</evidence>
<dbReference type="Pfam" id="PF20696">
    <property type="entry name" value="UbiD_C"/>
    <property type="match status" value="1"/>
</dbReference>
<dbReference type="EMBL" id="JBEWLZ010000004">
    <property type="protein sequence ID" value="MET1489973.1"/>
    <property type="molecule type" value="Genomic_DNA"/>
</dbReference>
<dbReference type="EC" id="4.1.1.-" evidence="4"/>
<dbReference type="InterPro" id="IPR002830">
    <property type="entry name" value="UbiD"/>
</dbReference>
<keyword evidence="5" id="KW-1185">Reference proteome</keyword>
<evidence type="ECO:0000259" key="3">
    <source>
        <dbReference type="Pfam" id="PF20696"/>
    </source>
</evidence>
<sequence>MMNSVTDSKTAIEVRDLRSALEFLRSIPGEVVTTDVEVDPNAELSGVYRKVGAGGTCQRPTRKGPAMIFNRVKGFEGFRVAIGLMSTRQRVGHLLGCAPERLGFLLKDSVRNPIQPVIVGPEKAQCQEVVHYATDPDFDLRTLLPAPTNTPEDAGPYITMGMCYASDIETGESDITIHRLCVQSKDELSMWLTPGRHIDAFRMKAEAAGKPLPISISIGVDPAIEIAACFEPPTTPLGFDELSIAGALRGRPVELAPCLTIRERAIAHAEVVIEGELLPNVRVREDQNTNTGKAMPEFPGYTGEAKEALPVIKVRAVTHRRNPILQTTVGPSEEHVNMAGIPTEASILDMVGRAMPGRLQNVFAHSSGGGKFLAVMQFRKASPVDEGRQRQAALLAFSSFPELKHVILVDEDVDIFDTDDVLWAMQTRYQGDVSTVFIPGVRCHPLDPSQTPEFSPSIPQPGVSCKTIFDCTVPFHLKAHFERSKFMEVDVSRFLPDFA</sequence>
<comment type="caution">
    <text evidence="4">The sequence shown here is derived from an EMBL/GenBank/DDBJ whole genome shotgun (WGS) entry which is preliminary data.</text>
</comment>
<evidence type="ECO:0000259" key="2">
    <source>
        <dbReference type="Pfam" id="PF20695"/>
    </source>
</evidence>
<dbReference type="Proteomes" id="UP001548590">
    <property type="component" value="Unassembled WGS sequence"/>
</dbReference>
<dbReference type="InterPro" id="IPR048304">
    <property type="entry name" value="UbiD_Rift_dom"/>
</dbReference>
<proteinExistence type="predicted"/>
<keyword evidence="4" id="KW-0456">Lyase</keyword>